<comment type="subcellular location">
    <subcellularLocation>
        <location evidence="1">Nucleus</location>
    </subcellularLocation>
</comment>
<comment type="similarity">
    <text evidence="2">Belongs to the replication factor A protein 1 family.</text>
</comment>
<evidence type="ECO:0000256" key="4">
    <source>
        <dbReference type="ARBA" id="ARBA00022771"/>
    </source>
</evidence>
<dbReference type="Proteomes" id="UP001374584">
    <property type="component" value="Unassembled WGS sequence"/>
</dbReference>
<feature type="chain" id="PRO_5042863974" description="Replication factor A C-terminal domain-containing protein" evidence="10">
    <location>
        <begin position="27"/>
        <end position="299"/>
    </location>
</feature>
<evidence type="ECO:0000256" key="9">
    <source>
        <dbReference type="ARBA" id="ARBA00023242"/>
    </source>
</evidence>
<evidence type="ECO:0000256" key="2">
    <source>
        <dbReference type="ARBA" id="ARBA00005690"/>
    </source>
</evidence>
<keyword evidence="8" id="KW-0804">Transcription</keyword>
<gene>
    <name evidence="12" type="ORF">VNO80_11013</name>
</gene>
<keyword evidence="9" id="KW-0539">Nucleus</keyword>
<dbReference type="Gene3D" id="2.40.50.140">
    <property type="entry name" value="Nucleic acid-binding proteins"/>
    <property type="match status" value="1"/>
</dbReference>
<keyword evidence="5" id="KW-0862">Zinc</keyword>
<dbReference type="EMBL" id="JAYMYR010000004">
    <property type="protein sequence ID" value="KAK7368980.1"/>
    <property type="molecule type" value="Genomic_DNA"/>
</dbReference>
<keyword evidence="13" id="KW-1185">Reference proteome</keyword>
<dbReference type="PANTHER" id="PTHR47165:SF4">
    <property type="entry name" value="OS03G0429900 PROTEIN"/>
    <property type="match status" value="1"/>
</dbReference>
<evidence type="ECO:0000313" key="13">
    <source>
        <dbReference type="Proteomes" id="UP001374584"/>
    </source>
</evidence>
<reference evidence="12 13" key="1">
    <citation type="submission" date="2024-01" db="EMBL/GenBank/DDBJ databases">
        <title>The genomes of 5 underutilized Papilionoideae crops provide insights into root nodulation and disease resistanc.</title>
        <authorList>
            <person name="Jiang F."/>
        </authorList>
    </citation>
    <scope>NUCLEOTIDE SEQUENCE [LARGE SCALE GENOMIC DNA]</scope>
    <source>
        <strain evidence="12">JINMINGXINNONG_FW02</strain>
        <tissue evidence="12">Leaves</tissue>
    </source>
</reference>
<proteinExistence type="inferred from homology"/>
<dbReference type="AlphaFoldDB" id="A0AAN9N9H9"/>
<dbReference type="InterPro" id="IPR047192">
    <property type="entry name" value="Euk_RPA1_DBD_C"/>
</dbReference>
<feature type="domain" description="Replication factor A C-terminal" evidence="11">
    <location>
        <begin position="83"/>
        <end position="172"/>
    </location>
</feature>
<dbReference type="GO" id="GO:0008270">
    <property type="term" value="F:zinc ion binding"/>
    <property type="evidence" value="ECO:0007669"/>
    <property type="project" value="UniProtKB-KW"/>
</dbReference>
<keyword evidence="4" id="KW-0863">Zinc-finger</keyword>
<dbReference type="GO" id="GO:0005634">
    <property type="term" value="C:nucleus"/>
    <property type="evidence" value="ECO:0007669"/>
    <property type="project" value="UniProtKB-SubCell"/>
</dbReference>
<accession>A0AAN9N9H9</accession>
<dbReference type="SUPFAM" id="SSF50249">
    <property type="entry name" value="Nucleic acid-binding proteins"/>
    <property type="match status" value="1"/>
</dbReference>
<dbReference type="SUPFAM" id="SSF101936">
    <property type="entry name" value="DNA-binding pseudobarrel domain"/>
    <property type="match status" value="1"/>
</dbReference>
<evidence type="ECO:0000256" key="7">
    <source>
        <dbReference type="ARBA" id="ARBA00023125"/>
    </source>
</evidence>
<dbReference type="PANTHER" id="PTHR47165">
    <property type="entry name" value="OS03G0429900 PROTEIN"/>
    <property type="match status" value="1"/>
</dbReference>
<feature type="signal peptide" evidence="10">
    <location>
        <begin position="1"/>
        <end position="26"/>
    </location>
</feature>
<protein>
    <recommendedName>
        <fullName evidence="11">Replication factor A C-terminal domain-containing protein</fullName>
    </recommendedName>
</protein>
<sequence length="299" mass="34623">MDLSSLASFFLLYSFSLFWQLCPKTSEVFRVSQTRMMENTDSPTQGLSQLFESGKQNADDEFIHLIPRNTIQGLKDCKEESTFVVLATIKHIVHDDEWWYTACLCNKAVYPDSKMFFCEKCNKHVMKVQPRYKLKVRVMDETDSTTFVLFDRDATTLINKSCVELFENHEKDLYVDRAFAIKFQGELGREWTLADSAGNVHTVCYNQDIMSPRIVDGWSTLSAFYDFKGDHSILFCYGGESCFHITIFMGLICENGVNRYLKEVKGREPLMRGPFEHFHMKLSSININGNFLVSLRILF</sequence>
<comment type="caution">
    <text evidence="12">The sequence shown here is derived from an EMBL/GenBank/DDBJ whole genome shotgun (WGS) entry which is preliminary data.</text>
</comment>
<dbReference type="InterPro" id="IPR012340">
    <property type="entry name" value="NA-bd_OB-fold"/>
</dbReference>
<name>A0AAN9N9H9_PHACN</name>
<keyword evidence="3" id="KW-0479">Metal-binding</keyword>
<evidence type="ECO:0000259" key="11">
    <source>
        <dbReference type="Pfam" id="PF08646"/>
    </source>
</evidence>
<evidence type="ECO:0000313" key="12">
    <source>
        <dbReference type="EMBL" id="KAK7368980.1"/>
    </source>
</evidence>
<evidence type="ECO:0000256" key="10">
    <source>
        <dbReference type="SAM" id="SignalP"/>
    </source>
</evidence>
<evidence type="ECO:0000256" key="1">
    <source>
        <dbReference type="ARBA" id="ARBA00004123"/>
    </source>
</evidence>
<keyword evidence="7" id="KW-0238">DNA-binding</keyword>
<dbReference type="CDD" id="cd04476">
    <property type="entry name" value="RPA1_DBD_C"/>
    <property type="match status" value="1"/>
</dbReference>
<evidence type="ECO:0000256" key="8">
    <source>
        <dbReference type="ARBA" id="ARBA00023163"/>
    </source>
</evidence>
<dbReference type="InterPro" id="IPR015300">
    <property type="entry name" value="DNA-bd_pseudobarrel_sf"/>
</dbReference>
<organism evidence="12 13">
    <name type="scientific">Phaseolus coccineus</name>
    <name type="common">Scarlet runner bean</name>
    <name type="synonym">Phaseolus multiflorus</name>
    <dbReference type="NCBI Taxonomy" id="3886"/>
    <lineage>
        <taxon>Eukaryota</taxon>
        <taxon>Viridiplantae</taxon>
        <taxon>Streptophyta</taxon>
        <taxon>Embryophyta</taxon>
        <taxon>Tracheophyta</taxon>
        <taxon>Spermatophyta</taxon>
        <taxon>Magnoliopsida</taxon>
        <taxon>eudicotyledons</taxon>
        <taxon>Gunneridae</taxon>
        <taxon>Pentapetalae</taxon>
        <taxon>rosids</taxon>
        <taxon>fabids</taxon>
        <taxon>Fabales</taxon>
        <taxon>Fabaceae</taxon>
        <taxon>Papilionoideae</taxon>
        <taxon>50 kb inversion clade</taxon>
        <taxon>NPAAA clade</taxon>
        <taxon>indigoferoid/millettioid clade</taxon>
        <taxon>Phaseoleae</taxon>
        <taxon>Phaseolus</taxon>
    </lineage>
</organism>
<evidence type="ECO:0000256" key="3">
    <source>
        <dbReference type="ARBA" id="ARBA00022723"/>
    </source>
</evidence>
<keyword evidence="6" id="KW-0805">Transcription regulation</keyword>
<dbReference type="InterPro" id="IPR013955">
    <property type="entry name" value="Rep_factor-A_C"/>
</dbReference>
<keyword evidence="10" id="KW-0732">Signal</keyword>
<evidence type="ECO:0000256" key="5">
    <source>
        <dbReference type="ARBA" id="ARBA00022833"/>
    </source>
</evidence>
<dbReference type="Pfam" id="PF08646">
    <property type="entry name" value="Rep_fac-A_C"/>
    <property type="match status" value="1"/>
</dbReference>
<evidence type="ECO:0000256" key="6">
    <source>
        <dbReference type="ARBA" id="ARBA00023015"/>
    </source>
</evidence>
<dbReference type="GO" id="GO:0003677">
    <property type="term" value="F:DNA binding"/>
    <property type="evidence" value="ECO:0007669"/>
    <property type="project" value="UniProtKB-KW"/>
</dbReference>